<protein>
    <submittedName>
        <fullName evidence="2">Uncharacterized protein</fullName>
    </submittedName>
</protein>
<reference evidence="2 3" key="1">
    <citation type="submission" date="2018-08" db="EMBL/GenBank/DDBJ databases">
        <title>Mountain-cultivated ginseng endophyte, Burkholderia stabilis and its activity against ginseng root rot disease.</title>
        <authorList>
            <person name="Tapan Kumar M."/>
            <person name="Bae H."/>
            <person name="Shanmugam G."/>
            <person name="Jeon J."/>
        </authorList>
    </citation>
    <scope>NUCLEOTIDE SEQUENCE [LARGE SCALE GENOMIC DNA]</scope>
    <source>
        <strain evidence="2 3">EB159</strain>
    </source>
</reference>
<evidence type="ECO:0000313" key="3">
    <source>
        <dbReference type="Proteomes" id="UP000289650"/>
    </source>
</evidence>
<gene>
    <name evidence="2" type="ORF">D1006_38480</name>
</gene>
<organism evidence="2 3">
    <name type="scientific">Burkholderia stabilis</name>
    <dbReference type="NCBI Taxonomy" id="95485"/>
    <lineage>
        <taxon>Bacteria</taxon>
        <taxon>Pseudomonadati</taxon>
        <taxon>Pseudomonadota</taxon>
        <taxon>Betaproteobacteria</taxon>
        <taxon>Burkholderiales</taxon>
        <taxon>Burkholderiaceae</taxon>
        <taxon>Burkholderia</taxon>
        <taxon>Burkholderia cepacia complex</taxon>
    </lineage>
</organism>
<sequence length="84" mass="9413">MMFQRPPSAGTPAEPDADQPPSGIPTTLPDSGVVVNVDGIAYLINLPRRDHARPALWRDLEQWRDGNSNHLAPYRVRKPDTRKD</sequence>
<comment type="caution">
    <text evidence="2">The sequence shown here is derived from an EMBL/GenBank/DDBJ whole genome shotgun (WGS) entry which is preliminary data.</text>
</comment>
<name>A0A4Q2A8Y3_9BURK</name>
<evidence type="ECO:0000313" key="2">
    <source>
        <dbReference type="EMBL" id="RXV65882.1"/>
    </source>
</evidence>
<dbReference type="EMBL" id="QWEX01000003">
    <property type="protein sequence ID" value="RXV65882.1"/>
    <property type="molecule type" value="Genomic_DNA"/>
</dbReference>
<feature type="region of interest" description="Disordered" evidence="1">
    <location>
        <begin position="1"/>
        <end position="31"/>
    </location>
</feature>
<proteinExistence type="predicted"/>
<accession>A0A4Q2A8Y3</accession>
<dbReference type="OrthoDB" id="9009710at2"/>
<dbReference type="AlphaFoldDB" id="A0A4Q2A8Y3"/>
<evidence type="ECO:0000256" key="1">
    <source>
        <dbReference type="SAM" id="MobiDB-lite"/>
    </source>
</evidence>
<dbReference type="Proteomes" id="UP000289650">
    <property type="component" value="Unassembled WGS sequence"/>
</dbReference>
<dbReference type="RefSeq" id="WP_129518316.1">
    <property type="nucleotide sequence ID" value="NZ_QWEX01000003.1"/>
</dbReference>